<dbReference type="EMBL" id="SNXZ01000006">
    <property type="protein sequence ID" value="TDP93845.1"/>
    <property type="molecule type" value="Genomic_DNA"/>
</dbReference>
<dbReference type="InterPro" id="IPR036086">
    <property type="entry name" value="ParB/Sulfiredoxin_sf"/>
</dbReference>
<keyword evidence="2" id="KW-1185">Reference proteome</keyword>
<dbReference type="Proteomes" id="UP000295444">
    <property type="component" value="Unassembled WGS sequence"/>
</dbReference>
<accession>A0A4R6S526</accession>
<evidence type="ECO:0000313" key="2">
    <source>
        <dbReference type="Proteomes" id="UP000295444"/>
    </source>
</evidence>
<organism evidence="1 2">
    <name type="scientific">Labedaea rhizosphaerae</name>
    <dbReference type="NCBI Taxonomy" id="598644"/>
    <lineage>
        <taxon>Bacteria</taxon>
        <taxon>Bacillati</taxon>
        <taxon>Actinomycetota</taxon>
        <taxon>Actinomycetes</taxon>
        <taxon>Pseudonocardiales</taxon>
        <taxon>Pseudonocardiaceae</taxon>
        <taxon>Labedaea</taxon>
    </lineage>
</organism>
<proteinExistence type="predicted"/>
<reference evidence="1 2" key="1">
    <citation type="submission" date="2019-03" db="EMBL/GenBank/DDBJ databases">
        <title>Genomic Encyclopedia of Type Strains, Phase IV (KMG-IV): sequencing the most valuable type-strain genomes for metagenomic binning, comparative biology and taxonomic classification.</title>
        <authorList>
            <person name="Goeker M."/>
        </authorList>
    </citation>
    <scope>NUCLEOTIDE SEQUENCE [LARGE SCALE GENOMIC DNA]</scope>
    <source>
        <strain evidence="1 2">DSM 45361</strain>
    </source>
</reference>
<name>A0A4R6S526_LABRH</name>
<dbReference type="OrthoDB" id="1100724at2"/>
<dbReference type="AlphaFoldDB" id="A0A4R6S526"/>
<dbReference type="SUPFAM" id="SSF110849">
    <property type="entry name" value="ParB/Sulfiredoxin"/>
    <property type="match status" value="1"/>
</dbReference>
<sequence>MVRDTGFPHADAENDFLRMRRRQVLSRLSRWLRREPDDVNIILPFDEVVAALGRLGEKRLGLQVIPIDSIVGSVDKTRDFDRLFRPTSGRVRERWERLALAQRRGEAIPPIDVYRIGELHFVIDGHHRVSVAHALGLRTIDAYVTEIRTRLSPTGIHDRGDLLIKDYRRIFLERVPLTGEARAGISVTDPWEYAELGEAVEAWGFRLMQQEATFLDRPTVAARWYAEEFRPVVEMLRQAGLIDTQTEAEAYLWVTGERYRLIREHRWDDEVIEALQAQRRPR</sequence>
<gene>
    <name evidence="1" type="ORF">EV186_106239</name>
</gene>
<dbReference type="Gene3D" id="3.90.1530.10">
    <property type="entry name" value="Conserved hypothetical protein from pyrococcus furiosus pfu- 392566-001, ParB domain"/>
    <property type="match status" value="1"/>
</dbReference>
<protein>
    <submittedName>
        <fullName evidence="1">ParB-like nuclease family protein</fullName>
    </submittedName>
</protein>
<evidence type="ECO:0000313" key="1">
    <source>
        <dbReference type="EMBL" id="TDP93845.1"/>
    </source>
</evidence>
<dbReference type="RefSeq" id="WP_133852841.1">
    <property type="nucleotide sequence ID" value="NZ_SNXZ01000006.1"/>
</dbReference>
<comment type="caution">
    <text evidence="1">The sequence shown here is derived from an EMBL/GenBank/DDBJ whole genome shotgun (WGS) entry which is preliminary data.</text>
</comment>